<dbReference type="Pfam" id="PF03099">
    <property type="entry name" value="BPL_LplA_LipB"/>
    <property type="match status" value="1"/>
</dbReference>
<name>A0A9P9D7B3_9HYPO</name>
<evidence type="ECO:0000313" key="3">
    <source>
        <dbReference type="Proteomes" id="UP000717696"/>
    </source>
</evidence>
<dbReference type="InterPro" id="IPR004143">
    <property type="entry name" value="BPL_LPL_catalytic"/>
</dbReference>
<dbReference type="OrthoDB" id="10250105at2759"/>
<dbReference type="Pfam" id="PF09825">
    <property type="entry name" value="BPL_N"/>
    <property type="match status" value="1"/>
</dbReference>
<dbReference type="SUPFAM" id="SSF55681">
    <property type="entry name" value="Class II aaRS and biotin synthetases"/>
    <property type="match status" value="1"/>
</dbReference>
<proteinExistence type="predicted"/>
<protein>
    <submittedName>
        <fullName evidence="2">Biotin-protein ligase</fullName>
    </submittedName>
</protein>
<gene>
    <name evidence="2" type="ORF">B0J13DRAFT_574033</name>
</gene>
<dbReference type="AlphaFoldDB" id="A0A9P9D7B3"/>
<dbReference type="EMBL" id="JAGMUU010000044">
    <property type="protein sequence ID" value="KAH7113991.1"/>
    <property type="molecule type" value="Genomic_DNA"/>
</dbReference>
<dbReference type="InterPro" id="IPR019197">
    <property type="entry name" value="Biotin-prot_ligase_N"/>
</dbReference>
<keyword evidence="3" id="KW-1185">Reference proteome</keyword>
<keyword evidence="2" id="KW-0436">Ligase</keyword>
<dbReference type="PROSITE" id="PS51733">
    <property type="entry name" value="BPL_LPL_CATALYTIC"/>
    <property type="match status" value="1"/>
</dbReference>
<dbReference type="PANTHER" id="PTHR12835">
    <property type="entry name" value="BIOTIN PROTEIN LIGASE"/>
    <property type="match status" value="1"/>
</dbReference>
<sequence>MTRKLNVLVYTGSGVSSESAKHCMATLRGLLFPKYAIIPIEETTIVQEPWMSSCALFVIPSSGDQPQSRVMNSDASPRIHDYVRTGGAYLEFCSGGFSRCYKANNEIEKPFSEATDNQNWSPSFETRQLALDGQSDIEKSTTTLALKITANAFKDETLQDTILYSSGTRVSISTKGGQVSNAEVLAAYDDDKDNTDRAAVLLRSVGDGKAMLICPQLEISAADLKSQTILPKNDALLAKLAAVDDSRLAFLRGCLRRLGVESSGEIATIPTLSDLHLSAIDFAQMMELLYSWEDISDRKNGHVLLRGGADNFELLNDDADGTISGTAFAQSPVDEAVNHEDVTDSIQPLKLIAYGTIPSPGQVSSDFDHQCYYSSLKKYRQMETDAKSWGDLLMFGEVVTSTNTLLEKNHELLAKLPTGFTLAALTSIAARGRGKNVWIAPPGSLIFSTVINHSAAHLTTRPIIFIQYLMSISIVEAILSYDTGYENLPIKVKWPNDIYARDPNGLIGTPEYVKIGGFLTQCTYLNGSFKVVIGLGMNTLNPGPTTCIADLLPPGAPPLRVESLIAKILTRLESNYTKFLREGFSSDLETRYYRHWLHSGQNIRLESEGGLGARVLGITSDWGMLRVEEMGSDGMGTGKIWALHNDENSFDYWKGLVRKKLL</sequence>
<reference evidence="2" key="1">
    <citation type="journal article" date="2021" name="Nat. Commun.">
        <title>Genetic determinants of endophytism in the Arabidopsis root mycobiome.</title>
        <authorList>
            <person name="Mesny F."/>
            <person name="Miyauchi S."/>
            <person name="Thiergart T."/>
            <person name="Pickel B."/>
            <person name="Atanasova L."/>
            <person name="Karlsson M."/>
            <person name="Huettel B."/>
            <person name="Barry K.W."/>
            <person name="Haridas S."/>
            <person name="Chen C."/>
            <person name="Bauer D."/>
            <person name="Andreopoulos W."/>
            <person name="Pangilinan J."/>
            <person name="LaButti K."/>
            <person name="Riley R."/>
            <person name="Lipzen A."/>
            <person name="Clum A."/>
            <person name="Drula E."/>
            <person name="Henrissat B."/>
            <person name="Kohler A."/>
            <person name="Grigoriev I.V."/>
            <person name="Martin F.M."/>
            <person name="Hacquard S."/>
        </authorList>
    </citation>
    <scope>NUCLEOTIDE SEQUENCE</scope>
    <source>
        <strain evidence="2">MPI-CAGE-AT-0021</strain>
    </source>
</reference>
<dbReference type="Proteomes" id="UP000717696">
    <property type="component" value="Unassembled WGS sequence"/>
</dbReference>
<dbReference type="CDD" id="cd03144">
    <property type="entry name" value="GATase1_ScBLP_like"/>
    <property type="match status" value="1"/>
</dbReference>
<dbReference type="PANTHER" id="PTHR12835:SF5">
    <property type="entry name" value="BIOTIN--PROTEIN LIGASE"/>
    <property type="match status" value="1"/>
</dbReference>
<feature type="domain" description="BPL/LPL catalytic" evidence="1">
    <location>
        <begin position="378"/>
        <end position="580"/>
    </location>
</feature>
<dbReference type="Gene3D" id="3.30.930.10">
    <property type="entry name" value="Bira Bifunctional Protein, Domain 2"/>
    <property type="match status" value="1"/>
</dbReference>
<evidence type="ECO:0000259" key="1">
    <source>
        <dbReference type="PROSITE" id="PS51733"/>
    </source>
</evidence>
<comment type="caution">
    <text evidence="2">The sequence shown here is derived from an EMBL/GenBank/DDBJ whole genome shotgun (WGS) entry which is preliminary data.</text>
</comment>
<organism evidence="2 3">
    <name type="scientific">Dactylonectria estremocensis</name>
    <dbReference type="NCBI Taxonomy" id="1079267"/>
    <lineage>
        <taxon>Eukaryota</taxon>
        <taxon>Fungi</taxon>
        <taxon>Dikarya</taxon>
        <taxon>Ascomycota</taxon>
        <taxon>Pezizomycotina</taxon>
        <taxon>Sordariomycetes</taxon>
        <taxon>Hypocreomycetidae</taxon>
        <taxon>Hypocreales</taxon>
        <taxon>Nectriaceae</taxon>
        <taxon>Dactylonectria</taxon>
    </lineage>
</organism>
<evidence type="ECO:0000313" key="2">
    <source>
        <dbReference type="EMBL" id="KAH7113991.1"/>
    </source>
</evidence>
<accession>A0A9P9D7B3</accession>
<dbReference type="InterPro" id="IPR045864">
    <property type="entry name" value="aa-tRNA-synth_II/BPL/LPL"/>
</dbReference>
<dbReference type="GO" id="GO:0004077">
    <property type="term" value="F:biotin--[biotin carboxyl-carrier protein] ligase activity"/>
    <property type="evidence" value="ECO:0007669"/>
    <property type="project" value="TreeGrafter"/>
</dbReference>
<dbReference type="GO" id="GO:0005737">
    <property type="term" value="C:cytoplasm"/>
    <property type="evidence" value="ECO:0007669"/>
    <property type="project" value="TreeGrafter"/>
</dbReference>